<name>A0ABX0X9L3_9BACT</name>
<evidence type="ECO:0000313" key="2">
    <source>
        <dbReference type="Proteomes" id="UP000770785"/>
    </source>
</evidence>
<dbReference type="PANTHER" id="PTHR41775:SF1">
    <property type="entry name" value="PEPTIDASE M6-LIKE DOMAIN-CONTAINING PROTEIN"/>
    <property type="match status" value="1"/>
</dbReference>
<keyword evidence="2" id="KW-1185">Reference proteome</keyword>
<sequence length="578" mass="63573">MPAPFINQKFTFTNPDGSTIEVVGSGNQFYARFETEDGYTVIKDPKTGYYRYAQLSDDNSKLLPIAKSINDVDPSGLGIEKHVRLRKSSVRQIVQSSPLAEGAVVPRWKTRRAMKKAAVTQRLLVDGPQTAPVTAPTVGNYVGLCILVKFPDVTDTISVQEVGNFCNQPGYSGFGNNGSVRDYFFDNSRSKLTYTNVVTRYYTASNNRSYYTDPAISFGSRARELITEALDHFKSQGFNFGQLTSDSGGFIYALNVYYVGARMNNWSEGLWPHQWGLASSYDVGGGKKFSDYQITNMGSSLTLRTFCHENGHMICSFPDLYDYGGNSNGVGNFCLMCNGGNDKNPVQVGAYLKNEAGWSTSLVPITAGTTASLNAANNDFYIYSKNANEYFIIENRQKSGRDTFLPDSGLAIWHIDELGDNDNEQMTSAMHYECSIEQADNQFDMEKNVNAGDANDLFSAPNKIQFSDSTSPNSKWWDGSNSDLKISDISASGSIMTFKSLGVAGWVFGKNAVYISSRVGTKWAHAIIEDSAGWKRIAPTSLDGVTNVVTILNAAVTKNKKVNVYFGTDGEIYGVYMS</sequence>
<dbReference type="NCBIfam" id="TIGR03296">
    <property type="entry name" value="M6dom_TIGR03296"/>
    <property type="match status" value="1"/>
</dbReference>
<comment type="caution">
    <text evidence="1">The sequence shown here is derived from an EMBL/GenBank/DDBJ whole genome shotgun (WGS) entry which is preliminary data.</text>
</comment>
<dbReference type="EMBL" id="JAATJH010000002">
    <property type="protein sequence ID" value="NJC25619.1"/>
    <property type="molecule type" value="Genomic_DNA"/>
</dbReference>
<accession>A0ABX0X9L3</accession>
<protein>
    <submittedName>
        <fullName evidence="1">M6 family metalloprotease-like protein</fullName>
    </submittedName>
</protein>
<evidence type="ECO:0000313" key="1">
    <source>
        <dbReference type="EMBL" id="NJC25619.1"/>
    </source>
</evidence>
<organism evidence="1 2">
    <name type="scientific">Neolewinella antarctica</name>
    <dbReference type="NCBI Taxonomy" id="442734"/>
    <lineage>
        <taxon>Bacteria</taxon>
        <taxon>Pseudomonadati</taxon>
        <taxon>Bacteroidota</taxon>
        <taxon>Saprospiria</taxon>
        <taxon>Saprospirales</taxon>
        <taxon>Lewinellaceae</taxon>
        <taxon>Neolewinella</taxon>
    </lineage>
</organism>
<gene>
    <name evidence="1" type="ORF">GGR27_001118</name>
</gene>
<proteinExistence type="predicted"/>
<dbReference type="Proteomes" id="UP000770785">
    <property type="component" value="Unassembled WGS sequence"/>
</dbReference>
<dbReference type="RefSeq" id="WP_168036418.1">
    <property type="nucleotide sequence ID" value="NZ_JAATJH010000002.1"/>
</dbReference>
<dbReference type="PANTHER" id="PTHR41775">
    <property type="entry name" value="SECRETED PROTEIN-RELATED"/>
    <property type="match status" value="1"/>
</dbReference>
<dbReference type="InterPro" id="IPR008757">
    <property type="entry name" value="Peptidase_M6-like_domain"/>
</dbReference>
<reference evidence="1 2" key="1">
    <citation type="submission" date="2020-03" db="EMBL/GenBank/DDBJ databases">
        <title>Genomic Encyclopedia of Type Strains, Phase IV (KMG-IV): sequencing the most valuable type-strain genomes for metagenomic binning, comparative biology and taxonomic classification.</title>
        <authorList>
            <person name="Goeker M."/>
        </authorList>
    </citation>
    <scope>NUCLEOTIDE SEQUENCE [LARGE SCALE GENOMIC DNA]</scope>
    <source>
        <strain evidence="1 2">DSM 105096</strain>
    </source>
</reference>